<evidence type="ECO:0000313" key="1">
    <source>
        <dbReference type="EMBL" id="CAH2000344.1"/>
    </source>
</evidence>
<name>A0A9P0LVI6_ACAOB</name>
<reference evidence="1" key="1">
    <citation type="submission" date="2022-03" db="EMBL/GenBank/DDBJ databases">
        <authorList>
            <person name="Sayadi A."/>
        </authorList>
    </citation>
    <scope>NUCLEOTIDE SEQUENCE</scope>
</reference>
<organism evidence="1 2">
    <name type="scientific">Acanthoscelides obtectus</name>
    <name type="common">Bean weevil</name>
    <name type="synonym">Bruchus obtectus</name>
    <dbReference type="NCBI Taxonomy" id="200917"/>
    <lineage>
        <taxon>Eukaryota</taxon>
        <taxon>Metazoa</taxon>
        <taxon>Ecdysozoa</taxon>
        <taxon>Arthropoda</taxon>
        <taxon>Hexapoda</taxon>
        <taxon>Insecta</taxon>
        <taxon>Pterygota</taxon>
        <taxon>Neoptera</taxon>
        <taxon>Endopterygota</taxon>
        <taxon>Coleoptera</taxon>
        <taxon>Polyphaga</taxon>
        <taxon>Cucujiformia</taxon>
        <taxon>Chrysomeloidea</taxon>
        <taxon>Chrysomelidae</taxon>
        <taxon>Bruchinae</taxon>
        <taxon>Bruchini</taxon>
        <taxon>Acanthoscelides</taxon>
    </lineage>
</organism>
<proteinExistence type="predicted"/>
<dbReference type="AlphaFoldDB" id="A0A9P0LVI6"/>
<comment type="caution">
    <text evidence="1">The sequence shown here is derived from an EMBL/GenBank/DDBJ whole genome shotgun (WGS) entry which is preliminary data.</text>
</comment>
<dbReference type="EMBL" id="CAKOFQ010007404">
    <property type="protein sequence ID" value="CAH2000344.1"/>
    <property type="molecule type" value="Genomic_DNA"/>
</dbReference>
<gene>
    <name evidence="1" type="ORF">ACAOBT_LOCUS25513</name>
</gene>
<keyword evidence="2" id="KW-1185">Reference proteome</keyword>
<protein>
    <submittedName>
        <fullName evidence="1">Uncharacterized protein</fullName>
    </submittedName>
</protein>
<dbReference type="Proteomes" id="UP001152888">
    <property type="component" value="Unassembled WGS sequence"/>
</dbReference>
<sequence length="52" mass="6077">MGLSKSTLLCLRQLTLMMTEKRKIMMKNLSKHFDILTAFIISFSHEMLRSVC</sequence>
<accession>A0A9P0LVI6</accession>
<evidence type="ECO:0000313" key="2">
    <source>
        <dbReference type="Proteomes" id="UP001152888"/>
    </source>
</evidence>